<dbReference type="PANTHER" id="PTHR43685">
    <property type="entry name" value="GLYCOSYLTRANSFERASE"/>
    <property type="match status" value="1"/>
</dbReference>
<keyword evidence="2" id="KW-0808">Transferase</keyword>
<evidence type="ECO:0000259" key="1">
    <source>
        <dbReference type="Pfam" id="PF00535"/>
    </source>
</evidence>
<dbReference type="InterPro" id="IPR001173">
    <property type="entry name" value="Glyco_trans_2-like"/>
</dbReference>
<dbReference type="OrthoDB" id="597270at2"/>
<dbReference type="PANTHER" id="PTHR43685:SF11">
    <property type="entry name" value="GLYCOSYLTRANSFERASE TAGX-RELATED"/>
    <property type="match status" value="1"/>
</dbReference>
<evidence type="ECO:0000313" key="2">
    <source>
        <dbReference type="EMBL" id="TFF40862.1"/>
    </source>
</evidence>
<sequence length="336" mass="37758">MKPLVSIIIPVYNAGKYLKQTIISAIDQLWPNTEILIVDDGSTDNSVEIAEQFIGPNIFVFTQENKGASAARNLGFSKSAGKYIQFLDADDILSRDKIAQQAEALEQNPDAVAVCSTVHFKDGSDHKLYNPSANDDAFIYTTTNVIGFIINLWGGNDLKGSMVQPNAWLTPRNIIERAGLWNEELTLNDDGEFFARMVLNAKGIVKTDGINYYRKFPSSKQNLSSQKTQEHLRSALKAIQLKRKYLFSHTESEPAKKAIYRMFTELSVMCYQTEPTVYVQVRRELSSLPNYGYKVVLGGRLINAIAGIFGWHFAKRLQKWHAKISKQLSAKTIHAT</sequence>
<dbReference type="SUPFAM" id="SSF53448">
    <property type="entry name" value="Nucleotide-diphospho-sugar transferases"/>
    <property type="match status" value="1"/>
</dbReference>
<comment type="caution">
    <text evidence="2">The sequence shown here is derived from an EMBL/GenBank/DDBJ whole genome shotgun (WGS) entry which is preliminary data.</text>
</comment>
<gene>
    <name evidence="2" type="ORF">E2R66_01415</name>
</gene>
<accession>A0A4Y8SPW0</accession>
<dbReference type="EMBL" id="SOZE01000001">
    <property type="protein sequence ID" value="TFF40862.1"/>
    <property type="molecule type" value="Genomic_DNA"/>
</dbReference>
<feature type="domain" description="Glycosyltransferase 2-like" evidence="1">
    <location>
        <begin position="6"/>
        <end position="131"/>
    </location>
</feature>
<name>A0A4Y8SPW0_9SPHI</name>
<dbReference type="InterPro" id="IPR029044">
    <property type="entry name" value="Nucleotide-diphossugar_trans"/>
</dbReference>
<dbReference type="AlphaFoldDB" id="A0A4Y8SPW0"/>
<dbReference type="Gene3D" id="3.90.550.10">
    <property type="entry name" value="Spore Coat Polysaccharide Biosynthesis Protein SpsA, Chain A"/>
    <property type="match status" value="1"/>
</dbReference>
<dbReference type="GO" id="GO:0016740">
    <property type="term" value="F:transferase activity"/>
    <property type="evidence" value="ECO:0007669"/>
    <property type="project" value="UniProtKB-KW"/>
</dbReference>
<dbReference type="InterPro" id="IPR050834">
    <property type="entry name" value="Glycosyltransf_2"/>
</dbReference>
<evidence type="ECO:0000313" key="3">
    <source>
        <dbReference type="Proteomes" id="UP000297540"/>
    </source>
</evidence>
<keyword evidence="3" id="KW-1185">Reference proteome</keyword>
<dbReference type="RefSeq" id="WP_133229585.1">
    <property type="nucleotide sequence ID" value="NZ_SOZE01000001.1"/>
</dbReference>
<dbReference type="Pfam" id="PF00535">
    <property type="entry name" value="Glycos_transf_2"/>
    <property type="match status" value="1"/>
</dbReference>
<proteinExistence type="predicted"/>
<dbReference type="Proteomes" id="UP000297540">
    <property type="component" value="Unassembled WGS sequence"/>
</dbReference>
<dbReference type="CDD" id="cd00761">
    <property type="entry name" value="Glyco_tranf_GTA_type"/>
    <property type="match status" value="1"/>
</dbReference>
<organism evidence="2 3">
    <name type="scientific">Mucilaginibacter psychrotolerans</name>
    <dbReference type="NCBI Taxonomy" id="1524096"/>
    <lineage>
        <taxon>Bacteria</taxon>
        <taxon>Pseudomonadati</taxon>
        <taxon>Bacteroidota</taxon>
        <taxon>Sphingobacteriia</taxon>
        <taxon>Sphingobacteriales</taxon>
        <taxon>Sphingobacteriaceae</taxon>
        <taxon>Mucilaginibacter</taxon>
    </lineage>
</organism>
<protein>
    <submittedName>
        <fullName evidence="2">Glycosyltransferase family 2 protein</fullName>
    </submittedName>
</protein>
<reference evidence="2 3" key="1">
    <citation type="journal article" date="2017" name="Int. J. Syst. Evol. Microbiol.">
        <title>Mucilaginibacterpsychrotolerans sp. nov., isolated from peatlands.</title>
        <authorList>
            <person name="Deng Y."/>
            <person name="Shen L."/>
            <person name="Xu B."/>
            <person name="Liu Y."/>
            <person name="Gu Z."/>
            <person name="Liu H."/>
            <person name="Zhou Y."/>
        </authorList>
    </citation>
    <scope>NUCLEOTIDE SEQUENCE [LARGE SCALE GENOMIC DNA]</scope>
    <source>
        <strain evidence="2 3">NH7-4</strain>
    </source>
</reference>